<evidence type="ECO:0000313" key="2">
    <source>
        <dbReference type="EMBL" id="KMO34287.1"/>
    </source>
</evidence>
<dbReference type="RefSeq" id="WP_048464480.1">
    <property type="nucleotide sequence ID" value="NZ_LABX01000106.1"/>
</dbReference>
<evidence type="ECO:0000313" key="3">
    <source>
        <dbReference type="Proteomes" id="UP000035929"/>
    </source>
</evidence>
<feature type="chain" id="PRO_5005281205" description="Hemophore-related protein" evidence="1">
    <location>
        <begin position="23"/>
        <end position="106"/>
    </location>
</feature>
<keyword evidence="1" id="KW-0732">Signal</keyword>
<evidence type="ECO:0000256" key="1">
    <source>
        <dbReference type="SAM" id="SignalP"/>
    </source>
</evidence>
<evidence type="ECO:0008006" key="4">
    <source>
        <dbReference type="Google" id="ProtNLM"/>
    </source>
</evidence>
<comment type="caution">
    <text evidence="2">The sequence shown here is derived from an EMBL/GenBank/DDBJ whole genome shotgun (WGS) entry which is preliminary data.</text>
</comment>
<gene>
    <name evidence="2" type="ORF">VP06_14530</name>
</gene>
<organism evidence="2 3">
    <name type="scientific">Methylobacterium aquaticum</name>
    <dbReference type="NCBI Taxonomy" id="270351"/>
    <lineage>
        <taxon>Bacteria</taxon>
        <taxon>Pseudomonadati</taxon>
        <taxon>Pseudomonadota</taxon>
        <taxon>Alphaproteobacteria</taxon>
        <taxon>Hyphomicrobiales</taxon>
        <taxon>Methylobacteriaceae</taxon>
        <taxon>Methylobacterium</taxon>
    </lineage>
</organism>
<dbReference type="Proteomes" id="UP000035929">
    <property type="component" value="Unassembled WGS sequence"/>
</dbReference>
<dbReference type="EMBL" id="LABX01000106">
    <property type="protein sequence ID" value="KMO34287.1"/>
    <property type="molecule type" value="Genomic_DNA"/>
</dbReference>
<dbReference type="AlphaFoldDB" id="A0A0J6SKZ3"/>
<protein>
    <recommendedName>
        <fullName evidence="4">Hemophore-related protein</fullName>
    </recommendedName>
</protein>
<reference evidence="2 3" key="1">
    <citation type="submission" date="2015-03" db="EMBL/GenBank/DDBJ databases">
        <title>Genome sequencing of Methylobacterium aquaticum DSM16371 type strain.</title>
        <authorList>
            <person name="Chaudhry V."/>
            <person name="Patil P.B."/>
        </authorList>
    </citation>
    <scope>NUCLEOTIDE SEQUENCE [LARGE SCALE GENOMIC DNA]</scope>
    <source>
        <strain evidence="2 3">DSM 16371</strain>
    </source>
</reference>
<dbReference type="PATRIC" id="fig|270351.6.peg.303"/>
<sequence length="106" mass="11585">MRQAMPLIAACALVCAPLTASAEVDLDKATCAKLADTFDRANASNRVFFEQLDKTPLMPLRQRMTGQDAEVANRALALKGELVEKAGAFQRAFEDLSARLRDCGRQ</sequence>
<feature type="signal peptide" evidence="1">
    <location>
        <begin position="1"/>
        <end position="22"/>
    </location>
</feature>
<proteinExistence type="predicted"/>
<accession>A0A0J6SKZ3</accession>
<name>A0A0J6SKZ3_9HYPH</name>